<evidence type="ECO:0008006" key="3">
    <source>
        <dbReference type="Google" id="ProtNLM"/>
    </source>
</evidence>
<dbReference type="InterPro" id="IPR001387">
    <property type="entry name" value="Cro/C1-type_HTH"/>
</dbReference>
<accession>A0A0D8FRY7</accession>
<protein>
    <recommendedName>
        <fullName evidence="3">HTH cro/C1-type domain-containing protein</fullName>
    </recommendedName>
</protein>
<organism evidence="1 2">
    <name type="scientific">Ferrimicrobium acidiphilum DSM 19497</name>
    <dbReference type="NCBI Taxonomy" id="1121877"/>
    <lineage>
        <taxon>Bacteria</taxon>
        <taxon>Bacillati</taxon>
        <taxon>Actinomycetota</taxon>
        <taxon>Acidimicrobiia</taxon>
        <taxon>Acidimicrobiales</taxon>
        <taxon>Acidimicrobiaceae</taxon>
        <taxon>Ferrimicrobium</taxon>
    </lineage>
</organism>
<dbReference type="AlphaFoldDB" id="A0A0D8FRY7"/>
<dbReference type="Proteomes" id="UP000032336">
    <property type="component" value="Unassembled WGS sequence"/>
</dbReference>
<dbReference type="EMBL" id="JXUW01000031">
    <property type="protein sequence ID" value="KJE75704.1"/>
    <property type="molecule type" value="Genomic_DNA"/>
</dbReference>
<sequence length="420" mass="44720">MVTSATIRGMPGGLRETRTAAGLTQMQLAERLLAAIRAAGEDWGPTRAENLQGQIARWETGRSAPSARWWPYLRALLPDLADRDTPLVESKMTRRDFLAGAFAITALSASAATARSLGLVASSALAPTRTLGSAELADFQDRVRSAAKRYASGIPQWIEAEAVNLLAEGMSCLPNAGARRADVAVATAWAGLLAGRLAFFDRGDPATGDAHLATAAALAQNGGDAPLLAAVFAHRAFVAGFGGDSRGAAAWLRRSDVTAPRRGQPLLRSWLHCTRAELAARVGERDTAAKEIRSAADGMSRAGDVPEWFDWYDESRFESFAGSVALSVGKHTQAIDRLAVALEGITSVKQQAVVAFDLALAYGNDAPELAIEHAIEALTLVRERQYLTALDRLPALEGALAGTSWAKELRRRERELLAAG</sequence>
<name>A0A0D8FRY7_9ACTN</name>
<dbReference type="Gene3D" id="1.10.260.40">
    <property type="entry name" value="lambda repressor-like DNA-binding domains"/>
    <property type="match status" value="1"/>
</dbReference>
<comment type="caution">
    <text evidence="1">The sequence shown here is derived from an EMBL/GenBank/DDBJ whole genome shotgun (WGS) entry which is preliminary data.</text>
</comment>
<proteinExistence type="predicted"/>
<dbReference type="CDD" id="cd00093">
    <property type="entry name" value="HTH_XRE"/>
    <property type="match status" value="1"/>
</dbReference>
<gene>
    <name evidence="1" type="ORF">FEAC_25460</name>
</gene>
<evidence type="ECO:0000313" key="1">
    <source>
        <dbReference type="EMBL" id="KJE75704.1"/>
    </source>
</evidence>
<dbReference type="InterPro" id="IPR010982">
    <property type="entry name" value="Lambda_DNA-bd_dom_sf"/>
</dbReference>
<evidence type="ECO:0000313" key="2">
    <source>
        <dbReference type="Proteomes" id="UP000032336"/>
    </source>
</evidence>
<reference evidence="1 2" key="1">
    <citation type="submission" date="2015-01" db="EMBL/GenBank/DDBJ databases">
        <title>Draft genome of the acidophilic iron oxidizer Ferrimicrobium acidiphilum strain T23.</title>
        <authorList>
            <person name="Poehlein A."/>
            <person name="Eisen S."/>
            <person name="Schloemann M."/>
            <person name="Johnson B.D."/>
            <person name="Daniel R."/>
            <person name="Muehling M."/>
        </authorList>
    </citation>
    <scope>NUCLEOTIDE SEQUENCE [LARGE SCALE GENOMIC DNA]</scope>
    <source>
        <strain evidence="1 2">T23</strain>
    </source>
</reference>
<dbReference type="GO" id="GO:0003677">
    <property type="term" value="F:DNA binding"/>
    <property type="evidence" value="ECO:0007669"/>
    <property type="project" value="InterPro"/>
</dbReference>
<dbReference type="eggNOG" id="COG0457">
    <property type="taxonomic scope" value="Bacteria"/>
</dbReference>
<keyword evidence="2" id="KW-1185">Reference proteome</keyword>